<evidence type="ECO:0000313" key="2">
    <source>
        <dbReference type="Proteomes" id="UP001433508"/>
    </source>
</evidence>
<evidence type="ECO:0000313" key="1">
    <source>
        <dbReference type="EMBL" id="KAK9235983.1"/>
    </source>
</evidence>
<keyword evidence="2" id="KW-1185">Reference proteome</keyword>
<sequence length="367" mass="40226">MPLRDAKRRRLVFDDFGAGGRDFSTSTLSHVAPGQPVRYRHNTTPSSPSSSSAAAVVGSPYTVLNQQSTQFSLEFERQKASFRLKQAWDDICRRYGRDFGNETDVVDIMTGEIIEDHGHLSNMGGAGPADVWRPKRRYRKRNKNGSLQVYGDVDDDERQDLSDYEDVYDVEDLVQDVSDDDDDGQEYATDQSDELLSAPATSTLYSSSPLKHSPAAAARSSSSRASYSLVSSPPPHAPARASPPPSPPQSSSLTSDYEDSENLRSKKVHDLDLLIQSWANETRAKDDTPVSGVHADEGDVPVRHSALATHDHKPSTHLSKQPLETPSSVGPPHTTKQEHEVVAPSSPVLECGTPGYHCGRNFCFSCM</sequence>
<gene>
    <name evidence="1" type="ORF">V1525DRAFT_408396</name>
</gene>
<organism evidence="1 2">
    <name type="scientific">Lipomyces kononenkoae</name>
    <name type="common">Yeast</name>
    <dbReference type="NCBI Taxonomy" id="34357"/>
    <lineage>
        <taxon>Eukaryota</taxon>
        <taxon>Fungi</taxon>
        <taxon>Dikarya</taxon>
        <taxon>Ascomycota</taxon>
        <taxon>Saccharomycotina</taxon>
        <taxon>Lipomycetes</taxon>
        <taxon>Lipomycetales</taxon>
        <taxon>Lipomycetaceae</taxon>
        <taxon>Lipomyces</taxon>
    </lineage>
</organism>
<accession>A0ACC3SWG5</accession>
<name>A0ACC3SWG5_LIPKO</name>
<dbReference type="EMBL" id="MU971399">
    <property type="protein sequence ID" value="KAK9235983.1"/>
    <property type="molecule type" value="Genomic_DNA"/>
</dbReference>
<protein>
    <submittedName>
        <fullName evidence="1">Uncharacterized protein</fullName>
    </submittedName>
</protein>
<comment type="caution">
    <text evidence="1">The sequence shown here is derived from an EMBL/GenBank/DDBJ whole genome shotgun (WGS) entry which is preliminary data.</text>
</comment>
<proteinExistence type="predicted"/>
<dbReference type="Proteomes" id="UP001433508">
    <property type="component" value="Unassembled WGS sequence"/>
</dbReference>
<reference evidence="2" key="1">
    <citation type="journal article" date="2024" name="Front. Bioeng. Biotechnol.">
        <title>Genome-scale model development and genomic sequencing of the oleaginous clade Lipomyces.</title>
        <authorList>
            <person name="Czajka J.J."/>
            <person name="Han Y."/>
            <person name="Kim J."/>
            <person name="Mondo S.J."/>
            <person name="Hofstad B.A."/>
            <person name="Robles A."/>
            <person name="Haridas S."/>
            <person name="Riley R."/>
            <person name="LaButti K."/>
            <person name="Pangilinan J."/>
            <person name="Andreopoulos W."/>
            <person name="Lipzen A."/>
            <person name="Yan J."/>
            <person name="Wang M."/>
            <person name="Ng V."/>
            <person name="Grigoriev I.V."/>
            <person name="Spatafora J.W."/>
            <person name="Magnuson J.K."/>
            <person name="Baker S.E."/>
            <person name="Pomraning K.R."/>
        </authorList>
    </citation>
    <scope>NUCLEOTIDE SEQUENCE [LARGE SCALE GENOMIC DNA]</scope>
    <source>
        <strain evidence="2">CBS 7786</strain>
    </source>
</reference>